<dbReference type="Proteomes" id="UP001056778">
    <property type="component" value="Chromosome 6"/>
</dbReference>
<keyword evidence="2" id="KW-1185">Reference proteome</keyword>
<name>A0ACB9T089_HOLOL</name>
<comment type="caution">
    <text evidence="1">The sequence shown here is derived from an EMBL/GenBank/DDBJ whole genome shotgun (WGS) entry which is preliminary data.</text>
</comment>
<protein>
    <submittedName>
        <fullName evidence="1">Thiosulfate sulfurtransferase rdl2 mitochondrial-related</fullName>
    </submittedName>
</protein>
<dbReference type="EMBL" id="CM043020">
    <property type="protein sequence ID" value="KAI4460227.1"/>
    <property type="molecule type" value="Genomic_DNA"/>
</dbReference>
<gene>
    <name evidence="1" type="ORF">MML48_6g00011966</name>
</gene>
<evidence type="ECO:0000313" key="2">
    <source>
        <dbReference type="Proteomes" id="UP001056778"/>
    </source>
</evidence>
<proteinExistence type="predicted"/>
<accession>A0ACB9T089</accession>
<reference evidence="1" key="1">
    <citation type="submission" date="2022-04" db="EMBL/GenBank/DDBJ databases">
        <title>Chromosome-scale genome assembly of Holotrichia oblita Faldermann.</title>
        <authorList>
            <person name="Rongchong L."/>
        </authorList>
    </citation>
    <scope>NUCLEOTIDE SEQUENCE</scope>
    <source>
        <strain evidence="1">81SQS9</strain>
    </source>
</reference>
<organism evidence="1 2">
    <name type="scientific">Holotrichia oblita</name>
    <name type="common">Chafer beetle</name>
    <dbReference type="NCBI Taxonomy" id="644536"/>
    <lineage>
        <taxon>Eukaryota</taxon>
        <taxon>Metazoa</taxon>
        <taxon>Ecdysozoa</taxon>
        <taxon>Arthropoda</taxon>
        <taxon>Hexapoda</taxon>
        <taxon>Insecta</taxon>
        <taxon>Pterygota</taxon>
        <taxon>Neoptera</taxon>
        <taxon>Endopterygota</taxon>
        <taxon>Coleoptera</taxon>
        <taxon>Polyphaga</taxon>
        <taxon>Scarabaeiformia</taxon>
        <taxon>Scarabaeidae</taxon>
        <taxon>Melolonthinae</taxon>
        <taxon>Holotrichia</taxon>
    </lineage>
</organism>
<evidence type="ECO:0000313" key="1">
    <source>
        <dbReference type="EMBL" id="KAI4460227.1"/>
    </source>
</evidence>
<sequence length="233" mass="26036">MTSVANTVDWTQINKLKDNKEVLLVDVRDPNEIQKTGIIPGAINIPFGTLENALKNISPEEFLTTYNREKPQIDTMLIFSCGSGHRSTRAENLALNLGYKNVKNYKGGRALTFTIANMSSVANAVDWTQINKLKDNKEVLLVDVREPKEIQESGIIPGAINIPLGTLENALKNVSSEEFLTTYNRQKPQINTPLIFSCRSGNRSSKAETIALNLGYKDVKNYLGGWLDWEKHL</sequence>